<dbReference type="GO" id="GO:0003677">
    <property type="term" value="F:DNA binding"/>
    <property type="evidence" value="ECO:0007669"/>
    <property type="project" value="UniProtKB-KW"/>
</dbReference>
<sequence length="149" mass="16937">MKLSTKARYGLRAMVDLASHYGKKPVLLKDIAKRQEVSMKYLDHIISTLKVSGLVQTARIRHGGYVLSRPPSEIKAYEVIRAVEGSLALVECVDDPKICHRSSFCVTINLWKKLKESMVAVLQGVTLEDLAKEQREIIDQQKKDQMYHI</sequence>
<evidence type="ECO:0000256" key="1">
    <source>
        <dbReference type="ARBA" id="ARBA00023125"/>
    </source>
</evidence>
<dbReference type="PANTHER" id="PTHR33221">
    <property type="entry name" value="WINGED HELIX-TURN-HELIX TRANSCRIPTIONAL REGULATOR, RRF2 FAMILY"/>
    <property type="match status" value="1"/>
</dbReference>
<dbReference type="InterPro" id="IPR036390">
    <property type="entry name" value="WH_DNA-bd_sf"/>
</dbReference>
<reference evidence="2 3" key="1">
    <citation type="submission" date="2019-03" db="EMBL/GenBank/DDBJ databases">
        <title>Metabolic potential of uncultured bacteria and archaea associated with petroleum seepage in deep-sea sediments.</title>
        <authorList>
            <person name="Dong X."/>
            <person name="Hubert C."/>
        </authorList>
    </citation>
    <scope>NUCLEOTIDE SEQUENCE [LARGE SCALE GENOMIC DNA]</scope>
    <source>
        <strain evidence="2">E29_bin28</strain>
    </source>
</reference>
<dbReference type="NCBIfam" id="TIGR00738">
    <property type="entry name" value="rrf2_super"/>
    <property type="match status" value="1"/>
</dbReference>
<dbReference type="PANTHER" id="PTHR33221:SF5">
    <property type="entry name" value="HTH-TYPE TRANSCRIPTIONAL REGULATOR ISCR"/>
    <property type="match status" value="1"/>
</dbReference>
<protein>
    <submittedName>
        <fullName evidence="2">Rrf2 family transcriptional regulator</fullName>
    </submittedName>
</protein>
<organism evidence="2 3">
    <name type="scientific">Aerophobetes bacterium</name>
    <dbReference type="NCBI Taxonomy" id="2030807"/>
    <lineage>
        <taxon>Bacteria</taxon>
        <taxon>Candidatus Aerophobota</taxon>
    </lineage>
</organism>
<name>A0A523YKQ3_UNCAE</name>
<dbReference type="GO" id="GO:0005829">
    <property type="term" value="C:cytosol"/>
    <property type="evidence" value="ECO:0007669"/>
    <property type="project" value="TreeGrafter"/>
</dbReference>
<dbReference type="Proteomes" id="UP000316925">
    <property type="component" value="Unassembled WGS sequence"/>
</dbReference>
<proteinExistence type="predicted"/>
<evidence type="ECO:0000313" key="2">
    <source>
        <dbReference type="EMBL" id="TET92144.1"/>
    </source>
</evidence>
<dbReference type="GO" id="GO:0003700">
    <property type="term" value="F:DNA-binding transcription factor activity"/>
    <property type="evidence" value="ECO:0007669"/>
    <property type="project" value="TreeGrafter"/>
</dbReference>
<comment type="caution">
    <text evidence="2">The sequence shown here is derived from an EMBL/GenBank/DDBJ whole genome shotgun (WGS) entry which is preliminary data.</text>
</comment>
<dbReference type="Gene3D" id="1.10.10.10">
    <property type="entry name" value="Winged helix-like DNA-binding domain superfamily/Winged helix DNA-binding domain"/>
    <property type="match status" value="1"/>
</dbReference>
<dbReference type="Pfam" id="PF02082">
    <property type="entry name" value="Rrf2"/>
    <property type="match status" value="1"/>
</dbReference>
<dbReference type="AlphaFoldDB" id="A0A523YKQ3"/>
<dbReference type="EMBL" id="SOIJ01000241">
    <property type="protein sequence ID" value="TET92144.1"/>
    <property type="molecule type" value="Genomic_DNA"/>
</dbReference>
<gene>
    <name evidence="2" type="ORF">E3J33_04290</name>
</gene>
<evidence type="ECO:0000313" key="3">
    <source>
        <dbReference type="Proteomes" id="UP000316925"/>
    </source>
</evidence>
<dbReference type="InterPro" id="IPR000944">
    <property type="entry name" value="Tscrpt_reg_Rrf2"/>
</dbReference>
<dbReference type="SUPFAM" id="SSF46785">
    <property type="entry name" value="Winged helix' DNA-binding domain"/>
    <property type="match status" value="1"/>
</dbReference>
<keyword evidence="1" id="KW-0238">DNA-binding</keyword>
<dbReference type="PROSITE" id="PS51197">
    <property type="entry name" value="HTH_RRF2_2"/>
    <property type="match status" value="1"/>
</dbReference>
<accession>A0A523YKQ3</accession>
<dbReference type="InterPro" id="IPR036388">
    <property type="entry name" value="WH-like_DNA-bd_sf"/>
</dbReference>